<dbReference type="Proteomes" id="UP000095767">
    <property type="component" value="Unassembled WGS sequence"/>
</dbReference>
<feature type="non-terminal residue" evidence="2">
    <location>
        <position position="1"/>
    </location>
</feature>
<reference evidence="2 3" key="1">
    <citation type="submission" date="2016-09" db="EMBL/GenBank/DDBJ databases">
        <title>The draft genome of Dichanthelium oligosanthes: A C3 panicoid grass species.</title>
        <authorList>
            <person name="Studer A.J."/>
            <person name="Schnable J.C."/>
            <person name="Brutnell T.P."/>
        </authorList>
    </citation>
    <scope>NUCLEOTIDE SEQUENCE [LARGE SCALE GENOMIC DNA]</scope>
    <source>
        <strain evidence="3">cv. Kellogg 1175</strain>
        <tissue evidence="2">Leaf</tissue>
    </source>
</reference>
<feature type="region of interest" description="Disordered" evidence="1">
    <location>
        <begin position="14"/>
        <end position="98"/>
    </location>
</feature>
<accession>A0A1E5W518</accession>
<dbReference type="EMBL" id="LWDX02021222">
    <property type="protein sequence ID" value="OEL32425.1"/>
    <property type="molecule type" value="Genomic_DNA"/>
</dbReference>
<keyword evidence="3" id="KW-1185">Reference proteome</keyword>
<evidence type="ECO:0000313" key="2">
    <source>
        <dbReference type="EMBL" id="OEL32425.1"/>
    </source>
</evidence>
<feature type="compositionally biased region" description="Basic residues" evidence="1">
    <location>
        <begin position="49"/>
        <end position="58"/>
    </location>
</feature>
<proteinExistence type="predicted"/>
<gene>
    <name evidence="2" type="ORF">BAE44_0006556</name>
</gene>
<dbReference type="AlphaFoldDB" id="A0A1E5W518"/>
<name>A0A1E5W518_9POAL</name>
<sequence length="132" mass="14901">FEIPLRPKLWFSYSVSRGPVSPRQQQPNPHGRRKSNVSGDFLVDDHASGRKKSVRRQKNVADDPAGDFMDDDSVRGKKSRSAQPFSKQKNGAADMSRRLTDYFPTRKTWRSGSSLLVKVQLQEEPGTSDPQV</sequence>
<evidence type="ECO:0000256" key="1">
    <source>
        <dbReference type="SAM" id="MobiDB-lite"/>
    </source>
</evidence>
<organism evidence="2 3">
    <name type="scientific">Dichanthelium oligosanthes</name>
    <dbReference type="NCBI Taxonomy" id="888268"/>
    <lineage>
        <taxon>Eukaryota</taxon>
        <taxon>Viridiplantae</taxon>
        <taxon>Streptophyta</taxon>
        <taxon>Embryophyta</taxon>
        <taxon>Tracheophyta</taxon>
        <taxon>Spermatophyta</taxon>
        <taxon>Magnoliopsida</taxon>
        <taxon>Liliopsida</taxon>
        <taxon>Poales</taxon>
        <taxon>Poaceae</taxon>
        <taxon>PACMAD clade</taxon>
        <taxon>Panicoideae</taxon>
        <taxon>Panicodae</taxon>
        <taxon>Paniceae</taxon>
        <taxon>Dichantheliinae</taxon>
        <taxon>Dichanthelium</taxon>
    </lineage>
</organism>
<evidence type="ECO:0000313" key="3">
    <source>
        <dbReference type="Proteomes" id="UP000095767"/>
    </source>
</evidence>
<protein>
    <submittedName>
        <fullName evidence="2">Uncharacterized protein</fullName>
    </submittedName>
</protein>
<comment type="caution">
    <text evidence="2">The sequence shown here is derived from an EMBL/GenBank/DDBJ whole genome shotgun (WGS) entry which is preliminary data.</text>
</comment>